<protein>
    <submittedName>
        <fullName evidence="2">Uncharacterized protein</fullName>
    </submittedName>
</protein>
<dbReference type="AlphaFoldDB" id="A0A9Q3FNQ4"/>
<dbReference type="OrthoDB" id="2509522at2759"/>
<feature type="region of interest" description="Disordered" evidence="1">
    <location>
        <begin position="435"/>
        <end position="459"/>
    </location>
</feature>
<gene>
    <name evidence="2" type="ORF">O181_080411</name>
</gene>
<accession>A0A9Q3FNQ4</accession>
<evidence type="ECO:0000313" key="2">
    <source>
        <dbReference type="EMBL" id="MBW0540696.1"/>
    </source>
</evidence>
<name>A0A9Q3FNQ4_9BASI</name>
<dbReference type="Proteomes" id="UP000765509">
    <property type="component" value="Unassembled WGS sequence"/>
</dbReference>
<dbReference type="SUPFAM" id="SSF52047">
    <property type="entry name" value="RNI-like"/>
    <property type="match status" value="1"/>
</dbReference>
<dbReference type="Gene3D" id="3.80.10.10">
    <property type="entry name" value="Ribonuclease Inhibitor"/>
    <property type="match status" value="1"/>
</dbReference>
<reference evidence="2" key="1">
    <citation type="submission" date="2021-03" db="EMBL/GenBank/DDBJ databases">
        <title>Draft genome sequence of rust myrtle Austropuccinia psidii MF-1, a brazilian biotype.</title>
        <authorList>
            <person name="Quecine M.C."/>
            <person name="Pachon D.M.R."/>
            <person name="Bonatelli M.L."/>
            <person name="Correr F.H."/>
            <person name="Franceschini L.M."/>
            <person name="Leite T.F."/>
            <person name="Margarido G.R.A."/>
            <person name="Almeida C.A."/>
            <person name="Ferrarezi J.A."/>
            <person name="Labate C.A."/>
        </authorList>
    </citation>
    <scope>NUCLEOTIDE SEQUENCE</scope>
    <source>
        <strain evidence="2">MF-1</strain>
    </source>
</reference>
<keyword evidence="3" id="KW-1185">Reference proteome</keyword>
<sequence length="459" mass="52529">MSESESLPIATSRRITRSISRQLALYDLPIPPGLVSVGWPTPQSTPSYSKPCLGSLPAEIKRVIVGYLQDFDIQEKIHQVGLRSREIELLNFDPCGLDLVKLDPPSFMFHYHQTDIAPSSSIRALSSVNRSFYHFCQPWIWKFLDLKGLSNSQLEILISDILPLHRHHVRSIWWRSFDTRFYSDEGPIRRSMEDEEIFHAARSKLFLRIWHVCPHVIRLDIDMLPGVLGAWTPWGFELFHNAWRSSPFESHLRLDMPNLTSFSCTGIQTPFRPDSNFRLGFHLASLSKLENLTLSYVNCINGSWAALDWKGPIRSFSLSHCLALTLQELLVLVQRFSNTLVRLQLENSVQNSYNHNHHLANPLFHKLDHPTLELPRLSHLVFPVISNPITARLISKFLGCTALKKIYIGSKPPINYDQLIKLLENVDKSPLHSFDSQNPLDGFNHPDSITDENGMYAGL</sequence>
<dbReference type="InterPro" id="IPR032675">
    <property type="entry name" value="LRR_dom_sf"/>
</dbReference>
<dbReference type="EMBL" id="AVOT02045350">
    <property type="protein sequence ID" value="MBW0540696.1"/>
    <property type="molecule type" value="Genomic_DNA"/>
</dbReference>
<evidence type="ECO:0000256" key="1">
    <source>
        <dbReference type="SAM" id="MobiDB-lite"/>
    </source>
</evidence>
<organism evidence="2 3">
    <name type="scientific">Austropuccinia psidii MF-1</name>
    <dbReference type="NCBI Taxonomy" id="1389203"/>
    <lineage>
        <taxon>Eukaryota</taxon>
        <taxon>Fungi</taxon>
        <taxon>Dikarya</taxon>
        <taxon>Basidiomycota</taxon>
        <taxon>Pucciniomycotina</taxon>
        <taxon>Pucciniomycetes</taxon>
        <taxon>Pucciniales</taxon>
        <taxon>Sphaerophragmiaceae</taxon>
        <taxon>Austropuccinia</taxon>
    </lineage>
</organism>
<comment type="caution">
    <text evidence="2">The sequence shown here is derived from an EMBL/GenBank/DDBJ whole genome shotgun (WGS) entry which is preliminary data.</text>
</comment>
<proteinExistence type="predicted"/>
<evidence type="ECO:0000313" key="3">
    <source>
        <dbReference type="Proteomes" id="UP000765509"/>
    </source>
</evidence>